<evidence type="ECO:0000313" key="2">
    <source>
        <dbReference type="Proteomes" id="UP001148737"/>
    </source>
</evidence>
<sequence length="1021" mass="112379">MSQSETPSKPCHNCRRQRLRCDRSYPHCNKCAVASRGKLAGRTSSAPVPPTGLGGGEAALSKVAPSSSSDSHKHDKSWPSTPESIDCPQTPPVGGDHSPDNMQLVTSRATSVEAELKTPYILIDPLYQDLGESHRYYLSYFSNRLCKDLVSQDVPSENPFRSLLPLTKAHPLLQYIIVAASAAHMSNLVKAPLPSIQEDRMIAFNREYASRKALQDALVAKHKALRLMHTAVQDLDATGGDVALAAALFFVNVELIESGKHGWRAHLEGAGRIMSLLQPSSASDNALRDYMLSDCFIYFILGSAFMPIKFQIASYFEASQMSAILDRAAANSYMCCPPTILQILHGASQLSNMQDDTASPAEIEALGLTLMQQAHSFDVAGWANDARTVSYLRGIPIASRIHAGSAHRLAACLYILQVVPAVGAAVGAEFTKALSRDIFEHLASIPDDDPNFKATTWPTFIVGAEAEDEEQRKWILDRLQRLVVNCPWGFLYTAMETLQVIWGLDKEKGSRSWIQTLKDPDMNFLLVSYTSPTCAVGVATIASRNFERETTTAKMRPASYVLPCAASTRVADRFSVLDDTYEDSHGSVPFWPLLQTLLSRDIRTWADLLDLLETIAVTAHGNSGVAGDYGSLRLAVEDEPSFFTDVWPSISRFARALPGYFPSGNIQRLLPGQAKCLSKSQCASLLAHQFLCSLQPPRDEFYDFSVWYDSNQRHPVAVSAYLKSLFLYFRVRGAQQADDRHIAKVEYKLWSAGTTASLEANVESSEDRWKATKLSKLEIIALQAHSTKFHELDQLGKDSAVVVSANKDIGFGQSATQEELHLGAAPETCIAVLFTPRLGDDEVLSINRAQPMIRFEGQRRNISWTAHDPPVDGGRLLLMDALEIDVAAGELDSEDLLPDLQENNMTREITKAYTAFTSWPQNVDSEIFTGQWGCGAFNGDPTVKMMLLWIAASLAGRTLTVVLDEGEAEFGLSFRKLTEPMTSYSVSDVMSILRQVPKHTKRLGVSSWIRDAGIPTQIEGA</sequence>
<gene>
    <name evidence="1" type="ORF">NLG97_g2408</name>
</gene>
<reference evidence="1" key="1">
    <citation type="submission" date="2022-07" db="EMBL/GenBank/DDBJ databases">
        <title>Genome Sequence of Lecanicillium saksenae.</title>
        <authorList>
            <person name="Buettner E."/>
        </authorList>
    </citation>
    <scope>NUCLEOTIDE SEQUENCE</scope>
    <source>
        <strain evidence="1">VT-O1</strain>
    </source>
</reference>
<dbReference type="Proteomes" id="UP001148737">
    <property type="component" value="Unassembled WGS sequence"/>
</dbReference>
<name>A0ACC1R519_9HYPO</name>
<proteinExistence type="predicted"/>
<organism evidence="1 2">
    <name type="scientific">Lecanicillium saksenae</name>
    <dbReference type="NCBI Taxonomy" id="468837"/>
    <lineage>
        <taxon>Eukaryota</taxon>
        <taxon>Fungi</taxon>
        <taxon>Dikarya</taxon>
        <taxon>Ascomycota</taxon>
        <taxon>Pezizomycotina</taxon>
        <taxon>Sordariomycetes</taxon>
        <taxon>Hypocreomycetidae</taxon>
        <taxon>Hypocreales</taxon>
        <taxon>Cordycipitaceae</taxon>
        <taxon>Lecanicillium</taxon>
    </lineage>
</organism>
<keyword evidence="2" id="KW-1185">Reference proteome</keyword>
<protein>
    <submittedName>
        <fullName evidence="1">Uncharacterized protein</fullName>
    </submittedName>
</protein>
<comment type="caution">
    <text evidence="1">The sequence shown here is derived from an EMBL/GenBank/DDBJ whole genome shotgun (WGS) entry which is preliminary data.</text>
</comment>
<dbReference type="EMBL" id="JANAKD010000161">
    <property type="protein sequence ID" value="KAJ3496777.1"/>
    <property type="molecule type" value="Genomic_DNA"/>
</dbReference>
<evidence type="ECO:0000313" key="1">
    <source>
        <dbReference type="EMBL" id="KAJ3496777.1"/>
    </source>
</evidence>
<accession>A0ACC1R519</accession>